<keyword evidence="1" id="KW-0813">Transport</keyword>
<protein>
    <submittedName>
        <fullName evidence="9">p-loop containing nucleoside triphosphate hydrolase</fullName>
    </submittedName>
</protein>
<dbReference type="CDD" id="cd03255">
    <property type="entry name" value="ABC_MJ0796_LolCDE_FtsE"/>
    <property type="match status" value="1"/>
</dbReference>
<evidence type="ECO:0000256" key="4">
    <source>
        <dbReference type="SAM" id="Coils"/>
    </source>
</evidence>
<dbReference type="InterPro" id="IPR002048">
    <property type="entry name" value="EF_hand_dom"/>
</dbReference>
<evidence type="ECO:0000256" key="2">
    <source>
        <dbReference type="ARBA" id="ARBA00022741"/>
    </source>
</evidence>
<dbReference type="SUPFAM" id="SSF52540">
    <property type="entry name" value="P-loop containing nucleoside triphosphate hydrolases"/>
    <property type="match status" value="1"/>
</dbReference>
<keyword evidence="3" id="KW-0067">ATP-binding</keyword>
<feature type="compositionally biased region" description="Basic and acidic residues" evidence="5">
    <location>
        <begin position="57"/>
        <end position="70"/>
    </location>
</feature>
<dbReference type="SMART" id="SM00382">
    <property type="entry name" value="AAA"/>
    <property type="match status" value="1"/>
</dbReference>
<dbReference type="GO" id="GO:0005509">
    <property type="term" value="F:calcium ion binding"/>
    <property type="evidence" value="ECO:0007669"/>
    <property type="project" value="InterPro"/>
</dbReference>
<dbReference type="PROSITE" id="PS50222">
    <property type="entry name" value="EF_HAND_2"/>
    <property type="match status" value="1"/>
</dbReference>
<dbReference type="PROSITE" id="PS00211">
    <property type="entry name" value="ABC_TRANSPORTER_1"/>
    <property type="match status" value="1"/>
</dbReference>
<dbReference type="Gene3D" id="3.40.50.300">
    <property type="entry name" value="P-loop containing nucleotide triphosphate hydrolases"/>
    <property type="match status" value="1"/>
</dbReference>
<dbReference type="Pfam" id="PF00005">
    <property type="entry name" value="ABC_tran"/>
    <property type="match status" value="1"/>
</dbReference>
<dbReference type="Gene3D" id="2.60.120.10">
    <property type="entry name" value="Jelly Rolls"/>
    <property type="match status" value="1"/>
</dbReference>
<organism evidence="9 10">
    <name type="scientific">Pseudocohnilembus persalinus</name>
    <name type="common">Ciliate</name>
    <dbReference type="NCBI Taxonomy" id="266149"/>
    <lineage>
        <taxon>Eukaryota</taxon>
        <taxon>Sar</taxon>
        <taxon>Alveolata</taxon>
        <taxon>Ciliophora</taxon>
        <taxon>Intramacronucleata</taxon>
        <taxon>Oligohymenophorea</taxon>
        <taxon>Scuticociliatia</taxon>
        <taxon>Philasterida</taxon>
        <taxon>Pseudocohnilembidae</taxon>
        <taxon>Pseudocohnilembus</taxon>
    </lineage>
</organism>
<feature type="region of interest" description="Disordered" evidence="5">
    <location>
        <begin position="1504"/>
        <end position="1538"/>
    </location>
</feature>
<dbReference type="InterPro" id="IPR017911">
    <property type="entry name" value="MacB-like_ATP-bd"/>
</dbReference>
<dbReference type="InterPro" id="IPR003593">
    <property type="entry name" value="AAA+_ATPase"/>
</dbReference>
<dbReference type="CDD" id="cd00051">
    <property type="entry name" value="EFh"/>
    <property type="match status" value="1"/>
</dbReference>
<feature type="compositionally biased region" description="Polar residues" evidence="5">
    <location>
        <begin position="1514"/>
        <end position="1530"/>
    </location>
</feature>
<feature type="region of interest" description="Disordered" evidence="5">
    <location>
        <begin position="1"/>
        <end position="106"/>
    </location>
</feature>
<feature type="domain" description="Cyclic nucleotide-binding" evidence="6">
    <location>
        <begin position="1191"/>
        <end position="1232"/>
    </location>
</feature>
<feature type="compositionally biased region" description="Low complexity" evidence="5">
    <location>
        <begin position="28"/>
        <end position="47"/>
    </location>
</feature>
<dbReference type="InterPro" id="IPR015854">
    <property type="entry name" value="ABC_transpr_LolD-like"/>
</dbReference>
<dbReference type="SMART" id="SM00054">
    <property type="entry name" value="EFh"/>
    <property type="match status" value="1"/>
</dbReference>
<dbReference type="InterPro" id="IPR000595">
    <property type="entry name" value="cNMP-bd_dom"/>
</dbReference>
<feature type="domain" description="EF-hand" evidence="7">
    <location>
        <begin position="2025"/>
        <end position="2060"/>
    </location>
</feature>
<proteinExistence type="predicted"/>
<dbReference type="PROSITE" id="PS50042">
    <property type="entry name" value="CNMP_BINDING_3"/>
    <property type="match status" value="1"/>
</dbReference>
<evidence type="ECO:0000256" key="3">
    <source>
        <dbReference type="ARBA" id="ARBA00022840"/>
    </source>
</evidence>
<evidence type="ECO:0000313" key="10">
    <source>
        <dbReference type="Proteomes" id="UP000054937"/>
    </source>
</evidence>
<feature type="coiled-coil region" evidence="4">
    <location>
        <begin position="995"/>
        <end position="1022"/>
    </location>
</feature>
<dbReference type="SUPFAM" id="SSF47473">
    <property type="entry name" value="EF-hand"/>
    <property type="match status" value="2"/>
</dbReference>
<dbReference type="GO" id="GO:0005886">
    <property type="term" value="C:plasma membrane"/>
    <property type="evidence" value="ECO:0007669"/>
    <property type="project" value="TreeGrafter"/>
</dbReference>
<evidence type="ECO:0000256" key="1">
    <source>
        <dbReference type="ARBA" id="ARBA00022448"/>
    </source>
</evidence>
<evidence type="ECO:0000256" key="5">
    <source>
        <dbReference type="SAM" id="MobiDB-lite"/>
    </source>
</evidence>
<dbReference type="Gene3D" id="1.10.238.10">
    <property type="entry name" value="EF-hand"/>
    <property type="match status" value="2"/>
</dbReference>
<dbReference type="GO" id="GO:0005524">
    <property type="term" value="F:ATP binding"/>
    <property type="evidence" value="ECO:0007669"/>
    <property type="project" value="UniProtKB-KW"/>
</dbReference>
<feature type="region of interest" description="Disordered" evidence="5">
    <location>
        <begin position="709"/>
        <end position="753"/>
    </location>
</feature>
<dbReference type="GO" id="GO:0022857">
    <property type="term" value="F:transmembrane transporter activity"/>
    <property type="evidence" value="ECO:0007669"/>
    <property type="project" value="TreeGrafter"/>
</dbReference>
<dbReference type="OrthoDB" id="6373771at2759"/>
<dbReference type="InterPro" id="IPR003439">
    <property type="entry name" value="ABC_transporter-like_ATP-bd"/>
</dbReference>
<reference evidence="9 10" key="1">
    <citation type="journal article" date="2015" name="Sci. Rep.">
        <title>Genome of the facultative scuticociliatosis pathogen Pseudocohnilembus persalinus provides insight into its virulence through horizontal gene transfer.</title>
        <authorList>
            <person name="Xiong J."/>
            <person name="Wang G."/>
            <person name="Cheng J."/>
            <person name="Tian M."/>
            <person name="Pan X."/>
            <person name="Warren A."/>
            <person name="Jiang C."/>
            <person name="Yuan D."/>
            <person name="Miao W."/>
        </authorList>
    </citation>
    <scope>NUCLEOTIDE SEQUENCE [LARGE SCALE GENOMIC DNA]</scope>
    <source>
        <strain evidence="9">36N120E</strain>
    </source>
</reference>
<dbReference type="InParanoid" id="A0A0V0R5S9"/>
<dbReference type="PANTHER" id="PTHR24220">
    <property type="entry name" value="IMPORT ATP-BINDING PROTEIN"/>
    <property type="match status" value="1"/>
</dbReference>
<evidence type="ECO:0000259" key="7">
    <source>
        <dbReference type="PROSITE" id="PS50222"/>
    </source>
</evidence>
<comment type="caution">
    <text evidence="9">The sequence shown here is derived from an EMBL/GenBank/DDBJ whole genome shotgun (WGS) entry which is preliminary data.</text>
</comment>
<keyword evidence="9" id="KW-0378">Hydrolase</keyword>
<evidence type="ECO:0000259" key="8">
    <source>
        <dbReference type="PROSITE" id="PS50893"/>
    </source>
</evidence>
<sequence>MSDQDSEQIQQPQKNNLIQLDDDDIDNDAQNQEYQVNNNNEQGNNTEQTDDNNFYEIKNDSEEQKEKSSNDNEYDSSNNEKLKQQQDSQISSEKKQLYIAKSEDSQQQIKKINQFEQNEKEVKSVKNDNYFISDQSQINNIDSPLQNTNKLSNSANFNLNSPITCEKKKSIFKLAAQLDNSYANESKITQNVTSIGGKKDSVQNESVQLLKNISNNQDYILNNSNLNKENLEKLIRQQQFEYQEKNIPVNEQDKNNVNYLNENKIASAKGQHQDKTKYLGVDQRIYELQPRSYEKEKIIMQCENLKKEFKIVGREDTVVALQNITLSENSEIRPIREGEFVMIRGPSGCGKTTFLNLLGSIDMASSGEIRILGDIINSKSKDEYLSKLRLEKIGFVFQTFNLLATMTAYENVELPMRVHGKLSEKQMKKRVRDLLIRVGLQDRMDHLPSELSGGEQQRVAIARALANSPKVLLLDEPTGDLDTRSTVEIMNLLLSINNFGYSQEDQTPATMVMVTHNPDIEMYANRILYFKDGTVIEQAYNEIQTPIFWEDYIQSNIVVKPPNDEETQKNQNEDQFQNKMGISLNLKRKSTINQPFIQLRRDTLQGMKNSFNYIKQRQSQQLNIQNRNSLDFNYQTVNSRNQQETDQQYLQIAQNKVNTKRRRFSLNISNINEQSSSFQITEQNSKYTLQKSQSQITPQNTNQNTQQFKHFDDKKQAQNCKSLSKSSSSILSSSQQDQDSNQTSKTASPDKKQCLNSEKFLKNKHIPNFQLIDENQSEQDKENLPIQQPEKFQKNIMLNQNYNKIFKNQENQNKNQIISLRRKTLCHNILNDQQQRQQINIKLKEKQRKLTCEWAQHVQFMQKQTEKYWTILRYIFKFYSNTKKIFENNLELAKFKALNKKHLQIIADKSFGYSQYHNLSCEDLSLGVISTICWYLPQNLFEVIFMLLIMLTTSIIIGYSVTTIGNILQSISEKNSKLKKEKQLINRFFVKHKLNLQLRTRIEKYIEYIHELEKDNNQQEDEQVIQRLTGQLKKETILSLNNIDKNKQFKILNQNFSQKLVNELILHIKQLNFGKNEIIQNKNEHQNLSLYLIIKGKVQFFYEREINQKQQQQQYGSIQENEQQNGIYTLNKKNYSENNNNKKYLRQCQKVANLDIKGQNNINEYNNDLQQNSLDYQNKKIKNFIAETHKLDEGETFGEFSFFTGFTNEISIKSIENCTLYYIERKNFLQILSQYPNDLEMFCFIRDQMIEIHNLRQTSNKQLKKNRFDIIKINCQICEKEGHLPEFCPDLHYIPDKQQVIKEQYVRRQFIRKRKKNNALNNFNDHNILIEEEDTVQTSSQNSSNSSQISNEQQITNKQFNNNQNNELEFQNNNQMVQQINSKYRENTQKNIQQYISKKNFGFKEYIQEQLKNNQINEESISQIQSSQKKVISFSNQKEIQTPQKSQQQYESLILKDISNLQSENLDLNQNKNQQSPLEEQEIQEIEHFNNQVLNSIQKINQQQKYDKNENKFSKQSPESQKSRKSQNSGFKLISPQKLNNKKIELEEQNNNNQNKNIINEFQNQQSVKRRQSLDIQNNLHNIYDQNLPNKFQENNYQNISIQNFKDLCFSQQKLKNLGKKTLKINPQMVDNQIENVKNIIECKQQNQDIQSPEKKNRKVFRRHSLNPIISKDQFQFQSKIKNLQKNKHFSLNKHENLNETIVEENFYSINQQSPCKKVDDFSQPSFLSRSSDYLDDFNDIGNKEICKLEQIQENTKIQSRRQSIWSAILENKQDGVYISQNDVQQIMLNLSSKFLSLDSLLLKKAKSYDMMHNKIQKIQLLKQNDQTFTSQSTPKILQNQNQNQKYKLQQNSYTQYLTPYNFNDLGKNKQFNEVMNPIFKKKIEQYNQTEENFQKIMKKMKEQQRIEYQCVYCLFGTDSQGRIPYRILTQVMKQCKKQLQKQSQKIQFDMANSCNININKNQSIVLDFFKFDHQQIVVNSDKKINFQDFFDILMTIMQNIQEFIETVNQNKEEIEKNQYTLSEKEIAEFRFMFSLFDKNGDEKIEIKELQKVMKTSLGAQLSEEDVLNMIHQVGYNTRTSNLEEKVVYFYEFVQMLSQDLKKPELTVNQIQEYRQIFTQMDDYDKEKISLQSLEILLNSEDFPKFNNNQRLFQKNEVNQIIENQKLKNMESIDLDCYLQIVAKKIMFLEKEELKAETYKIFSNNQNTLSFQEMKQKIKVIFGQKYSDHQIQLILNEARNISDNNVYQNQKNKENENQIEDQLYEQINFQQFKELLR</sequence>
<feature type="compositionally biased region" description="Basic and acidic residues" evidence="5">
    <location>
        <begin position="92"/>
        <end position="104"/>
    </location>
</feature>
<keyword evidence="4" id="KW-0175">Coiled coil</keyword>
<dbReference type="InterPro" id="IPR014710">
    <property type="entry name" value="RmlC-like_jellyroll"/>
</dbReference>
<dbReference type="InterPro" id="IPR011992">
    <property type="entry name" value="EF-hand-dom_pair"/>
</dbReference>
<dbReference type="SUPFAM" id="SSF51206">
    <property type="entry name" value="cAMP-binding domain-like"/>
    <property type="match status" value="1"/>
</dbReference>
<dbReference type="PROSITE" id="PS50893">
    <property type="entry name" value="ABC_TRANSPORTER_2"/>
    <property type="match status" value="1"/>
</dbReference>
<evidence type="ECO:0000259" key="6">
    <source>
        <dbReference type="PROSITE" id="PS50042"/>
    </source>
</evidence>
<dbReference type="PANTHER" id="PTHR24220:SF86">
    <property type="entry name" value="ABC TRANSPORTER ABCH.1"/>
    <property type="match status" value="1"/>
</dbReference>
<dbReference type="Proteomes" id="UP000054937">
    <property type="component" value="Unassembled WGS sequence"/>
</dbReference>
<name>A0A0V0R5S9_PSEPJ</name>
<accession>A0A0V0R5S9</accession>
<dbReference type="InterPro" id="IPR017871">
    <property type="entry name" value="ABC_transporter-like_CS"/>
</dbReference>
<dbReference type="InterPro" id="IPR027417">
    <property type="entry name" value="P-loop_NTPase"/>
</dbReference>
<dbReference type="EMBL" id="LDAU01000043">
    <property type="protein sequence ID" value="KRX09857.1"/>
    <property type="molecule type" value="Genomic_DNA"/>
</dbReference>
<gene>
    <name evidence="9" type="ORF">PPERSA_03919</name>
</gene>
<dbReference type="GO" id="GO:0016887">
    <property type="term" value="F:ATP hydrolysis activity"/>
    <property type="evidence" value="ECO:0007669"/>
    <property type="project" value="InterPro"/>
</dbReference>
<evidence type="ECO:0000313" key="9">
    <source>
        <dbReference type="EMBL" id="KRX09857.1"/>
    </source>
</evidence>
<dbReference type="InterPro" id="IPR018490">
    <property type="entry name" value="cNMP-bd_dom_sf"/>
</dbReference>
<keyword evidence="2" id="KW-0547">Nucleotide-binding</keyword>
<feature type="compositionally biased region" description="Low complexity" evidence="5">
    <location>
        <begin position="722"/>
        <end position="746"/>
    </location>
</feature>
<keyword evidence="10" id="KW-1185">Reference proteome</keyword>
<feature type="domain" description="ABC transporter" evidence="8">
    <location>
        <begin position="312"/>
        <end position="557"/>
    </location>
</feature>